<evidence type="ECO:0000256" key="1">
    <source>
        <dbReference type="SAM" id="Phobius"/>
    </source>
</evidence>
<evidence type="ECO:0000313" key="2">
    <source>
        <dbReference type="EMBL" id="SEF07933.1"/>
    </source>
</evidence>
<keyword evidence="1" id="KW-0472">Membrane</keyword>
<keyword evidence="1" id="KW-0812">Transmembrane</keyword>
<gene>
    <name evidence="2" type="ORF">SAMN04488034_10823</name>
</gene>
<organism evidence="2 3">
    <name type="scientific">Salinimicrobium catena</name>
    <dbReference type="NCBI Taxonomy" id="390640"/>
    <lineage>
        <taxon>Bacteria</taxon>
        <taxon>Pseudomonadati</taxon>
        <taxon>Bacteroidota</taxon>
        <taxon>Flavobacteriia</taxon>
        <taxon>Flavobacteriales</taxon>
        <taxon>Flavobacteriaceae</taxon>
        <taxon>Salinimicrobium</taxon>
    </lineage>
</organism>
<protein>
    <submittedName>
        <fullName evidence="2">Uncharacterized protein</fullName>
    </submittedName>
</protein>
<keyword evidence="1" id="KW-1133">Transmembrane helix</keyword>
<keyword evidence="3" id="KW-1185">Reference proteome</keyword>
<name>A0A1H5P1Z0_9FLAO</name>
<dbReference type="Proteomes" id="UP000199448">
    <property type="component" value="Unassembled WGS sequence"/>
</dbReference>
<evidence type="ECO:0000313" key="3">
    <source>
        <dbReference type="Proteomes" id="UP000199448"/>
    </source>
</evidence>
<feature type="transmembrane region" description="Helical" evidence="1">
    <location>
        <begin position="12"/>
        <end position="32"/>
    </location>
</feature>
<reference evidence="2 3" key="1">
    <citation type="submission" date="2016-10" db="EMBL/GenBank/DDBJ databases">
        <authorList>
            <person name="de Groot N.N."/>
        </authorList>
    </citation>
    <scope>NUCLEOTIDE SEQUENCE [LARGE SCALE GENOMIC DNA]</scope>
    <source>
        <strain evidence="2 3">DSM 23553</strain>
    </source>
</reference>
<dbReference type="STRING" id="390640.SAMN04488034_10823"/>
<dbReference type="RefSeq" id="WP_093113929.1">
    <property type="nucleotide sequence ID" value="NZ_FNGG01000008.1"/>
</dbReference>
<dbReference type="OrthoDB" id="952668at2"/>
<accession>A0A1H5P1Z0</accession>
<dbReference type="EMBL" id="FNUG01000008">
    <property type="protein sequence ID" value="SEF07933.1"/>
    <property type="molecule type" value="Genomic_DNA"/>
</dbReference>
<sequence length="217" mass="24580">MAEIKIEKKKPIWPWIILVLIILAILYFLVFADDDDRDEMDDMDDTEQIEDEMGWEDEDTTSWENETDTTDWATESDTLGAAGVSGYLTYISDASKMGVDHTYTNNALIELMNAVQAKAREINFNIEADMQAVRQDAKAIQDDPSSMNHANKIKQAGTKLANILQKMQQQNYPDLATDVEEMKTAANNIDGSVQTLQQKDQINKFFNEAADVLRKMS</sequence>
<dbReference type="AlphaFoldDB" id="A0A1H5P1Z0"/>
<proteinExistence type="predicted"/>